<reference evidence="8" key="1">
    <citation type="journal article" date="2023" name="Int. J. Syst. Evol. Microbiol.">
        <title>Collibacillus ludicampi gen. nov., sp. nov., a new soil bacterium of the family Alicyclobacillaceae.</title>
        <authorList>
            <person name="Jojima T."/>
            <person name="Ioku Y."/>
            <person name="Fukuta Y."/>
            <person name="Shirasaka N."/>
            <person name="Matsumura Y."/>
            <person name="Mori M."/>
        </authorList>
    </citation>
    <scope>NUCLEOTIDE SEQUENCE</scope>
    <source>
        <strain evidence="8">TP075</strain>
    </source>
</reference>
<dbReference type="Pfam" id="PF00557">
    <property type="entry name" value="Peptidase_M24"/>
    <property type="match status" value="1"/>
</dbReference>
<dbReference type="InterPro" id="IPR029149">
    <property type="entry name" value="Creatin/AminoP/Spt16_N"/>
</dbReference>
<dbReference type="Gene3D" id="3.90.230.10">
    <property type="entry name" value="Creatinase/methionine aminopeptidase superfamily"/>
    <property type="match status" value="1"/>
</dbReference>
<keyword evidence="9" id="KW-1185">Reference proteome</keyword>
<evidence type="ECO:0000256" key="3">
    <source>
        <dbReference type="ARBA" id="ARBA00022723"/>
    </source>
</evidence>
<dbReference type="GO" id="GO:0008235">
    <property type="term" value="F:metalloexopeptidase activity"/>
    <property type="evidence" value="ECO:0007669"/>
    <property type="project" value="UniProtKB-ARBA"/>
</dbReference>
<dbReference type="InterPro" id="IPR000587">
    <property type="entry name" value="Creatinase_N"/>
</dbReference>
<dbReference type="SUPFAM" id="SSF53092">
    <property type="entry name" value="Creatinase/prolidase N-terminal domain"/>
    <property type="match status" value="1"/>
</dbReference>
<feature type="domain" description="Peptidase M24" evidence="6">
    <location>
        <begin position="147"/>
        <end position="348"/>
    </location>
</feature>
<keyword evidence="4" id="KW-0378">Hydrolase</keyword>
<dbReference type="FunFam" id="3.90.230.10:FF:000014">
    <property type="entry name" value="Aminopeptidase P family protein"/>
    <property type="match status" value="1"/>
</dbReference>
<dbReference type="InterPro" id="IPR036005">
    <property type="entry name" value="Creatinase/aminopeptidase-like"/>
</dbReference>
<evidence type="ECO:0000256" key="2">
    <source>
        <dbReference type="ARBA" id="ARBA00008766"/>
    </source>
</evidence>
<dbReference type="InterPro" id="IPR001714">
    <property type="entry name" value="Pept_M24_MAP"/>
</dbReference>
<evidence type="ECO:0000256" key="5">
    <source>
        <dbReference type="ARBA" id="ARBA00023211"/>
    </source>
</evidence>
<dbReference type="PRINTS" id="PR00599">
    <property type="entry name" value="MAPEPTIDASE"/>
</dbReference>
<dbReference type="Pfam" id="PF01321">
    <property type="entry name" value="Creatinase_N"/>
    <property type="match status" value="1"/>
</dbReference>
<keyword evidence="3" id="KW-0479">Metal-binding</keyword>
<accession>A0AAV4LA77</accession>
<dbReference type="InterPro" id="IPR001131">
    <property type="entry name" value="Peptidase_M24B_aminopep-P_CS"/>
</dbReference>
<evidence type="ECO:0000256" key="4">
    <source>
        <dbReference type="ARBA" id="ARBA00022801"/>
    </source>
</evidence>
<dbReference type="GO" id="GO:0046872">
    <property type="term" value="F:metal ion binding"/>
    <property type="evidence" value="ECO:0007669"/>
    <property type="project" value="UniProtKB-KW"/>
</dbReference>
<dbReference type="PANTHER" id="PTHR46112">
    <property type="entry name" value="AMINOPEPTIDASE"/>
    <property type="match status" value="1"/>
</dbReference>
<dbReference type="InterPro" id="IPR050659">
    <property type="entry name" value="Peptidase_M24B"/>
</dbReference>
<feature type="domain" description="Creatinase N-terminal" evidence="7">
    <location>
        <begin position="7"/>
        <end position="138"/>
    </location>
</feature>
<comment type="cofactor">
    <cofactor evidence="1">
        <name>Mn(2+)</name>
        <dbReference type="ChEBI" id="CHEBI:29035"/>
    </cofactor>
</comment>
<evidence type="ECO:0000313" key="8">
    <source>
        <dbReference type="EMBL" id="GIM44691.1"/>
    </source>
</evidence>
<dbReference type="AlphaFoldDB" id="A0AAV4LA77"/>
<gene>
    <name evidence="8" type="ORF">DNHGIG_02400</name>
</gene>
<sequence length="367" mass="39515">MMVHLMRRNRLQDWMKREGLDLAIVTHPANVFYLTGFYCNPHERFLGIVVPAKGESTLIVPALEKEAATAKSQMNVDSHSDTEMAADVLHTVIERTYANPQTVGIEKASMSVARYEEISARVGGSYQDIEPALLQMRQCKDETEVSIMRKAAKLADLAVEAAVSAIEVGKTEVEIVQAIEAAIKAHGGERAAFETIVLSGEKSALPHGVPGTRKIASGDIVLVDLGVVVEGYCSDITRTFVVGEASPEQRAIYDTVLQANEAAIAAVKPGIAASEIDRAARDVIARSGYAEYFIHRVGHGLGIDVHEFPSLHGANTTPLVTGMTFTIEPGIYLPGTGGVRIEDDVLVVDGGVEVLTKFPKELMILPA</sequence>
<keyword evidence="5" id="KW-0464">Manganese</keyword>
<dbReference type="SUPFAM" id="SSF55920">
    <property type="entry name" value="Creatinase/aminopeptidase"/>
    <property type="match status" value="1"/>
</dbReference>
<comment type="caution">
    <text evidence="8">The sequence shown here is derived from an EMBL/GenBank/DDBJ whole genome shotgun (WGS) entry which is preliminary data.</text>
</comment>
<proteinExistence type="inferred from homology"/>
<evidence type="ECO:0000259" key="6">
    <source>
        <dbReference type="Pfam" id="PF00557"/>
    </source>
</evidence>
<evidence type="ECO:0000259" key="7">
    <source>
        <dbReference type="Pfam" id="PF01321"/>
    </source>
</evidence>
<name>A0AAV4LA77_9BACL</name>
<dbReference type="EMBL" id="BOQE01000001">
    <property type="protein sequence ID" value="GIM44691.1"/>
    <property type="molecule type" value="Genomic_DNA"/>
</dbReference>
<organism evidence="8 9">
    <name type="scientific">Collibacillus ludicampi</name>
    <dbReference type="NCBI Taxonomy" id="2771369"/>
    <lineage>
        <taxon>Bacteria</taxon>
        <taxon>Bacillati</taxon>
        <taxon>Bacillota</taxon>
        <taxon>Bacilli</taxon>
        <taxon>Bacillales</taxon>
        <taxon>Alicyclobacillaceae</taxon>
        <taxon>Collibacillus</taxon>
    </lineage>
</organism>
<dbReference type="CDD" id="cd01092">
    <property type="entry name" value="APP-like"/>
    <property type="match status" value="1"/>
</dbReference>
<dbReference type="Gene3D" id="3.40.350.10">
    <property type="entry name" value="Creatinase/prolidase N-terminal domain"/>
    <property type="match status" value="1"/>
</dbReference>
<evidence type="ECO:0000256" key="1">
    <source>
        <dbReference type="ARBA" id="ARBA00001936"/>
    </source>
</evidence>
<dbReference type="RefSeq" id="WP_282197957.1">
    <property type="nucleotide sequence ID" value="NZ_BOQE01000001.1"/>
</dbReference>
<comment type="similarity">
    <text evidence="2">Belongs to the peptidase M24B family.</text>
</comment>
<dbReference type="PROSITE" id="PS00491">
    <property type="entry name" value="PROLINE_PEPTIDASE"/>
    <property type="match status" value="1"/>
</dbReference>
<dbReference type="Proteomes" id="UP001057291">
    <property type="component" value="Unassembled WGS sequence"/>
</dbReference>
<protein>
    <submittedName>
        <fullName evidence="8">Xaa-Pro dipeptidase</fullName>
    </submittedName>
</protein>
<dbReference type="InterPro" id="IPR000994">
    <property type="entry name" value="Pept_M24"/>
</dbReference>
<dbReference type="PANTHER" id="PTHR46112:SF10">
    <property type="entry name" value="DIPEPTIDASE YKVY-RELATED"/>
    <property type="match status" value="1"/>
</dbReference>
<evidence type="ECO:0000313" key="9">
    <source>
        <dbReference type="Proteomes" id="UP001057291"/>
    </source>
</evidence>
<dbReference type="GO" id="GO:0004177">
    <property type="term" value="F:aminopeptidase activity"/>
    <property type="evidence" value="ECO:0007669"/>
    <property type="project" value="UniProtKB-ARBA"/>
</dbReference>